<reference evidence="1 2" key="1">
    <citation type="submission" date="2023-02" db="EMBL/GenBank/DDBJ databases">
        <title>LHISI_Scaffold_Assembly.</title>
        <authorList>
            <person name="Stuart O.P."/>
            <person name="Cleave R."/>
            <person name="Magrath M.J.L."/>
            <person name="Mikheyev A.S."/>
        </authorList>
    </citation>
    <scope>NUCLEOTIDE SEQUENCE [LARGE SCALE GENOMIC DNA]</scope>
    <source>
        <strain evidence="1">Daus_M_001</strain>
        <tissue evidence="1">Leg muscle</tissue>
    </source>
</reference>
<evidence type="ECO:0008006" key="3">
    <source>
        <dbReference type="Google" id="ProtNLM"/>
    </source>
</evidence>
<sequence length="250" mass="28477">MEVSEISHLSRKLEDGSLHFPKEGTIAGKNMRYVLVVDDSFPLMEYVMKPFSRKVATRARKIFSYLVFGIIVERFVHHIVTTCCALHNFLRSKVPHQYTPLECLGKEFESGDVATGPRCNEPMSLSKTACQPTNSAELVRESFVEYFNNGQVSLATKVYWVEAFLYSYSLPIFTRVYSKLSDSTQRDRPVGKSTHVSSAYELAGRPAELREFPQANSPDDFPSDRHTRSSFVFQDRTVQADRKAELTVRV</sequence>
<keyword evidence="2" id="KW-1185">Reference proteome</keyword>
<dbReference type="EMBL" id="JARBHB010000013">
    <property type="protein sequence ID" value="KAJ8870153.1"/>
    <property type="molecule type" value="Genomic_DNA"/>
</dbReference>
<evidence type="ECO:0000313" key="1">
    <source>
        <dbReference type="EMBL" id="KAJ8870153.1"/>
    </source>
</evidence>
<proteinExistence type="predicted"/>
<gene>
    <name evidence="1" type="ORF">PR048_029165</name>
</gene>
<organism evidence="1 2">
    <name type="scientific">Dryococelus australis</name>
    <dbReference type="NCBI Taxonomy" id="614101"/>
    <lineage>
        <taxon>Eukaryota</taxon>
        <taxon>Metazoa</taxon>
        <taxon>Ecdysozoa</taxon>
        <taxon>Arthropoda</taxon>
        <taxon>Hexapoda</taxon>
        <taxon>Insecta</taxon>
        <taxon>Pterygota</taxon>
        <taxon>Neoptera</taxon>
        <taxon>Polyneoptera</taxon>
        <taxon>Phasmatodea</taxon>
        <taxon>Verophasmatodea</taxon>
        <taxon>Anareolatae</taxon>
        <taxon>Phasmatidae</taxon>
        <taxon>Eurycanthinae</taxon>
        <taxon>Dryococelus</taxon>
    </lineage>
</organism>
<evidence type="ECO:0000313" key="2">
    <source>
        <dbReference type="Proteomes" id="UP001159363"/>
    </source>
</evidence>
<dbReference type="Proteomes" id="UP001159363">
    <property type="component" value="Chromosome 12"/>
</dbReference>
<accession>A0ABQ9GCY5</accession>
<name>A0ABQ9GCY5_9NEOP</name>
<protein>
    <recommendedName>
        <fullName evidence="3">DDE Tnp4 domain-containing protein</fullName>
    </recommendedName>
</protein>
<comment type="caution">
    <text evidence="1">The sequence shown here is derived from an EMBL/GenBank/DDBJ whole genome shotgun (WGS) entry which is preliminary data.</text>
</comment>